<dbReference type="SUPFAM" id="SSF109604">
    <property type="entry name" value="HD-domain/PDEase-like"/>
    <property type="match status" value="1"/>
</dbReference>
<dbReference type="RefSeq" id="WP_068556562.1">
    <property type="nucleotide sequence ID" value="NZ_LOEE01000043.1"/>
</dbReference>
<keyword evidence="2" id="KW-0378">Hydrolase</keyword>
<comment type="caution">
    <text evidence="2">The sequence shown here is derived from an EMBL/GenBank/DDBJ whole genome shotgun (WGS) entry which is preliminary data.</text>
</comment>
<dbReference type="InterPro" id="IPR037522">
    <property type="entry name" value="HD_GYP_dom"/>
</dbReference>
<evidence type="ECO:0000259" key="1">
    <source>
        <dbReference type="PROSITE" id="PS51832"/>
    </source>
</evidence>
<feature type="domain" description="HD-GYP" evidence="1">
    <location>
        <begin position="1"/>
        <end position="193"/>
    </location>
</feature>
<dbReference type="Proteomes" id="UP000070456">
    <property type="component" value="Unassembled WGS sequence"/>
</dbReference>
<sequence length="198" mass="22890">MHSLEDGHIKKFNFSEIPKHILVHGQKVGVLAFGIAEILNYSHSKKLDVAVAGLYHDYGKIWVKPSILNKPGPLNEEEMKVMKLHVLYSSQIVSSFINLRKYGEIIKYHHEYMDGSGYYGLKGIEIPELSKILTVADVYDALISDRIYRRAFSTEKALEIMEKEKHRYDKRILESLFKMVEKTCICCSFNGRELRKAH</sequence>
<protein>
    <submittedName>
        <fullName evidence="2">Cyclic di-GMP phosphodiesterase response regulator RpfG</fullName>
        <ecNumber evidence="2">3.1.4.52</ecNumber>
    </submittedName>
</protein>
<dbReference type="Pfam" id="PF13487">
    <property type="entry name" value="HD_5"/>
    <property type="match status" value="1"/>
</dbReference>
<evidence type="ECO:0000313" key="3">
    <source>
        <dbReference type="Proteomes" id="UP000070456"/>
    </source>
</evidence>
<evidence type="ECO:0000313" key="2">
    <source>
        <dbReference type="EMBL" id="KXG74962.1"/>
    </source>
</evidence>
<dbReference type="PANTHER" id="PTHR43155">
    <property type="entry name" value="CYCLIC DI-GMP PHOSPHODIESTERASE PA4108-RELATED"/>
    <property type="match status" value="1"/>
</dbReference>
<reference evidence="2 3" key="1">
    <citation type="submission" date="2015-12" db="EMBL/GenBank/DDBJ databases">
        <title>Draft genome sequence of the thermoanaerobe Thermotalea metallivorans, an isolate from the runoff channel of the Great Artesian Basin, Australia.</title>
        <authorList>
            <person name="Patel B.K."/>
        </authorList>
    </citation>
    <scope>NUCLEOTIDE SEQUENCE [LARGE SCALE GENOMIC DNA]</scope>
    <source>
        <strain evidence="2 3">B2-1</strain>
    </source>
</reference>
<dbReference type="GO" id="GO:0071111">
    <property type="term" value="F:cyclic-guanylate-specific phosphodiesterase activity"/>
    <property type="evidence" value="ECO:0007669"/>
    <property type="project" value="UniProtKB-EC"/>
</dbReference>
<dbReference type="OrthoDB" id="9804747at2"/>
<dbReference type="PROSITE" id="PS51832">
    <property type="entry name" value="HD_GYP"/>
    <property type="match status" value="1"/>
</dbReference>
<dbReference type="CDD" id="cd00077">
    <property type="entry name" value="HDc"/>
    <property type="match status" value="1"/>
</dbReference>
<dbReference type="PANTHER" id="PTHR43155:SF2">
    <property type="entry name" value="CYCLIC DI-GMP PHOSPHODIESTERASE PA4108"/>
    <property type="match status" value="1"/>
</dbReference>
<dbReference type="EC" id="3.1.4.52" evidence="2"/>
<name>A0A140L337_9FIRM</name>
<accession>A0A140L337</accession>
<dbReference type="EMBL" id="LOEE01000043">
    <property type="protein sequence ID" value="KXG74962.1"/>
    <property type="molecule type" value="Genomic_DNA"/>
</dbReference>
<keyword evidence="3" id="KW-1185">Reference proteome</keyword>
<dbReference type="InterPro" id="IPR003607">
    <property type="entry name" value="HD/PDEase_dom"/>
</dbReference>
<dbReference type="SMART" id="SM00471">
    <property type="entry name" value="HDc"/>
    <property type="match status" value="1"/>
</dbReference>
<gene>
    <name evidence="2" type="primary">rpfG_7</name>
    <name evidence="2" type="ORF">AN619_20160</name>
</gene>
<organism evidence="2 3">
    <name type="scientific">Thermotalea metallivorans</name>
    <dbReference type="NCBI Taxonomy" id="520762"/>
    <lineage>
        <taxon>Bacteria</taxon>
        <taxon>Bacillati</taxon>
        <taxon>Bacillota</taxon>
        <taxon>Clostridia</taxon>
        <taxon>Peptostreptococcales</taxon>
        <taxon>Thermotaleaceae</taxon>
        <taxon>Thermotalea</taxon>
    </lineage>
</organism>
<proteinExistence type="predicted"/>
<dbReference type="STRING" id="520762.AN619_20160"/>
<dbReference type="AlphaFoldDB" id="A0A140L337"/>
<dbReference type="Gene3D" id="1.10.3210.10">
    <property type="entry name" value="Hypothetical protein af1432"/>
    <property type="match status" value="1"/>
</dbReference>